<feature type="coiled-coil region" evidence="13">
    <location>
        <begin position="336"/>
        <end position="450"/>
    </location>
</feature>
<evidence type="ECO:0000256" key="7">
    <source>
        <dbReference type="ARBA" id="ARBA00022701"/>
    </source>
</evidence>
<evidence type="ECO:0000256" key="3">
    <source>
        <dbReference type="ARBA" id="ARBA00004544"/>
    </source>
</evidence>
<dbReference type="InterPro" id="IPR000938">
    <property type="entry name" value="CAP-Gly_domain"/>
</dbReference>
<evidence type="ECO:0000256" key="11">
    <source>
        <dbReference type="ARBA" id="ARBA00023212"/>
    </source>
</evidence>
<gene>
    <name evidence="16" type="ORF">HMPREF1544_03994</name>
</gene>
<comment type="similarity">
    <text evidence="4">Belongs to the dynactin 150 kDa subunit family.</text>
</comment>
<dbReference type="PROSITE" id="PS00845">
    <property type="entry name" value="CAP_GLY_1"/>
    <property type="match status" value="1"/>
</dbReference>
<organism evidence="16 17">
    <name type="scientific">Mucor circinelloides f. circinelloides (strain 1006PhL)</name>
    <name type="common">Mucormycosis agent</name>
    <name type="synonym">Calyptromyces circinelloides</name>
    <dbReference type="NCBI Taxonomy" id="1220926"/>
    <lineage>
        <taxon>Eukaryota</taxon>
        <taxon>Fungi</taxon>
        <taxon>Fungi incertae sedis</taxon>
        <taxon>Mucoromycota</taxon>
        <taxon>Mucoromycotina</taxon>
        <taxon>Mucoromycetes</taxon>
        <taxon>Mucorales</taxon>
        <taxon>Mucorineae</taxon>
        <taxon>Mucoraceae</taxon>
        <taxon>Mucor</taxon>
    </lineage>
</organism>
<feature type="compositionally biased region" description="Polar residues" evidence="14">
    <location>
        <begin position="168"/>
        <end position="190"/>
    </location>
</feature>
<dbReference type="PROSITE" id="PS50245">
    <property type="entry name" value="CAP_GLY_2"/>
    <property type="match status" value="1"/>
</dbReference>
<evidence type="ECO:0000256" key="9">
    <source>
        <dbReference type="ARBA" id="ARBA00023017"/>
    </source>
</evidence>
<dbReference type="eggNOG" id="KOG0971">
    <property type="taxonomic scope" value="Eukaryota"/>
</dbReference>
<feature type="coiled-coil region" evidence="13">
    <location>
        <begin position="918"/>
        <end position="948"/>
    </location>
</feature>
<evidence type="ECO:0000256" key="13">
    <source>
        <dbReference type="SAM" id="Coils"/>
    </source>
</evidence>
<feature type="coiled-coil region" evidence="13">
    <location>
        <begin position="1064"/>
        <end position="1171"/>
    </location>
</feature>
<evidence type="ECO:0000256" key="2">
    <source>
        <dbReference type="ARBA" id="ARBA00004186"/>
    </source>
</evidence>
<dbReference type="OrthoDB" id="2130750at2759"/>
<feature type="compositionally biased region" description="Polar residues" evidence="14">
    <location>
        <begin position="318"/>
        <end position="329"/>
    </location>
</feature>
<reference evidence="17" key="1">
    <citation type="submission" date="2013-05" db="EMBL/GenBank/DDBJ databases">
        <title>The Genome sequence of Mucor circinelloides f. circinelloides 1006PhL.</title>
        <authorList>
            <consortium name="The Broad Institute Genomics Platform"/>
            <person name="Cuomo C."/>
            <person name="Earl A."/>
            <person name="Findley K."/>
            <person name="Lee S.C."/>
            <person name="Walker B."/>
            <person name="Young S."/>
            <person name="Zeng Q."/>
            <person name="Gargeya S."/>
            <person name="Fitzgerald M."/>
            <person name="Haas B."/>
            <person name="Abouelleil A."/>
            <person name="Allen A.W."/>
            <person name="Alvarado L."/>
            <person name="Arachchi H.M."/>
            <person name="Berlin A.M."/>
            <person name="Chapman S.B."/>
            <person name="Gainer-Dewar J."/>
            <person name="Goldberg J."/>
            <person name="Griggs A."/>
            <person name="Gujja S."/>
            <person name="Hansen M."/>
            <person name="Howarth C."/>
            <person name="Imamovic A."/>
            <person name="Ireland A."/>
            <person name="Larimer J."/>
            <person name="McCowan C."/>
            <person name="Murphy C."/>
            <person name="Pearson M."/>
            <person name="Poon T.W."/>
            <person name="Priest M."/>
            <person name="Roberts A."/>
            <person name="Saif S."/>
            <person name="Shea T."/>
            <person name="Sisk P."/>
            <person name="Sykes S."/>
            <person name="Wortman J."/>
            <person name="Nusbaum C."/>
            <person name="Birren B."/>
        </authorList>
    </citation>
    <scope>NUCLEOTIDE SEQUENCE [LARGE SCALE GENOMIC DNA]</scope>
    <source>
        <strain evidence="17">1006PhL</strain>
    </source>
</reference>
<feature type="region of interest" description="Disordered" evidence="14">
    <location>
        <begin position="84"/>
        <end position="243"/>
    </location>
</feature>
<keyword evidence="6" id="KW-0132">Cell division</keyword>
<dbReference type="STRING" id="1220926.S2JKV6"/>
<feature type="domain" description="CAP-Gly" evidence="15">
    <location>
        <begin position="34"/>
        <end position="76"/>
    </location>
</feature>
<feature type="compositionally biased region" description="Polar residues" evidence="14">
    <location>
        <begin position="229"/>
        <end position="238"/>
    </location>
</feature>
<feature type="compositionally biased region" description="Polar residues" evidence="14">
    <location>
        <begin position="267"/>
        <end position="278"/>
    </location>
</feature>
<dbReference type="PANTHER" id="PTHR18916:SF6">
    <property type="entry name" value="DYNACTIN SUBUNIT 1"/>
    <property type="match status" value="1"/>
</dbReference>
<feature type="compositionally biased region" description="Low complexity" evidence="14">
    <location>
        <begin position="138"/>
        <end position="148"/>
    </location>
</feature>
<keyword evidence="5" id="KW-0963">Cytoplasm</keyword>
<proteinExistence type="inferred from homology"/>
<keyword evidence="17" id="KW-1185">Reference proteome</keyword>
<evidence type="ECO:0000256" key="4">
    <source>
        <dbReference type="ARBA" id="ARBA00011010"/>
    </source>
</evidence>
<dbReference type="GO" id="GO:0051301">
    <property type="term" value="P:cell division"/>
    <property type="evidence" value="ECO:0007669"/>
    <property type="project" value="UniProtKB-KW"/>
</dbReference>
<dbReference type="SUPFAM" id="SSF74924">
    <property type="entry name" value="Cap-Gly domain"/>
    <property type="match status" value="1"/>
</dbReference>
<keyword evidence="10 13" id="KW-0175">Coiled coil</keyword>
<dbReference type="SMART" id="SM01052">
    <property type="entry name" value="CAP_GLY"/>
    <property type="match status" value="1"/>
</dbReference>
<evidence type="ECO:0000313" key="17">
    <source>
        <dbReference type="Proteomes" id="UP000014254"/>
    </source>
</evidence>
<keyword evidence="9" id="KW-0243">Dynein</keyword>
<evidence type="ECO:0000256" key="8">
    <source>
        <dbReference type="ARBA" id="ARBA00022776"/>
    </source>
</evidence>
<dbReference type="GO" id="GO:0000132">
    <property type="term" value="P:establishment of mitotic spindle orientation"/>
    <property type="evidence" value="ECO:0007669"/>
    <property type="project" value="TreeGrafter"/>
</dbReference>
<evidence type="ECO:0000256" key="5">
    <source>
        <dbReference type="ARBA" id="ARBA00022490"/>
    </source>
</evidence>
<evidence type="ECO:0000313" key="16">
    <source>
        <dbReference type="EMBL" id="EPB89127.1"/>
    </source>
</evidence>
<evidence type="ECO:0000259" key="15">
    <source>
        <dbReference type="PROSITE" id="PS50245"/>
    </source>
</evidence>
<evidence type="ECO:0000256" key="14">
    <source>
        <dbReference type="SAM" id="MobiDB-lite"/>
    </source>
</evidence>
<evidence type="ECO:0000256" key="10">
    <source>
        <dbReference type="ARBA" id="ARBA00023054"/>
    </source>
</evidence>
<dbReference type="GO" id="GO:0005819">
    <property type="term" value="C:spindle"/>
    <property type="evidence" value="ECO:0007669"/>
    <property type="project" value="UniProtKB-SubCell"/>
</dbReference>
<dbReference type="InterPro" id="IPR036859">
    <property type="entry name" value="CAP-Gly_dom_sf"/>
</dbReference>
<dbReference type="Pfam" id="PF01302">
    <property type="entry name" value="CAP_GLY"/>
    <property type="match status" value="1"/>
</dbReference>
<dbReference type="Proteomes" id="UP000014254">
    <property type="component" value="Unassembled WGS sequence"/>
</dbReference>
<dbReference type="Gene3D" id="2.30.30.190">
    <property type="entry name" value="CAP Gly-rich-like domain"/>
    <property type="match status" value="1"/>
</dbReference>
<dbReference type="GO" id="GO:0005814">
    <property type="term" value="C:centriole"/>
    <property type="evidence" value="ECO:0007669"/>
    <property type="project" value="UniProtKB-SubCell"/>
</dbReference>
<dbReference type="GO" id="GO:0005874">
    <property type="term" value="C:microtubule"/>
    <property type="evidence" value="ECO:0007669"/>
    <property type="project" value="UniProtKB-KW"/>
</dbReference>
<keyword evidence="7" id="KW-0493">Microtubule</keyword>
<dbReference type="Pfam" id="PF12455">
    <property type="entry name" value="Dynactin"/>
    <property type="match status" value="1"/>
</dbReference>
<dbReference type="GO" id="GO:0030286">
    <property type="term" value="C:dynein complex"/>
    <property type="evidence" value="ECO:0007669"/>
    <property type="project" value="UniProtKB-KW"/>
</dbReference>
<dbReference type="VEuPathDB" id="FungiDB:HMPREF1544_03994"/>
<dbReference type="GO" id="GO:0005816">
    <property type="term" value="C:spindle pole body"/>
    <property type="evidence" value="ECO:0007669"/>
    <property type="project" value="TreeGrafter"/>
</dbReference>
<dbReference type="InterPro" id="IPR022157">
    <property type="entry name" value="Dynactin"/>
</dbReference>
<sequence length="1376" mass="158272">MTSIKRASAIRDDLSVGGRVLVNNELSGTIRYVGTTSFQTGKWVGVELDEPLGKNSGVVQGKRYFDCKNNHGVFTRPANVKVINEPSAPSTTRRKSIVAPSTERRKSIAPDAPSQPRRKSIIPSSINTANVADRRKSTMTPSASPSPTQRRKSVVADASPQTKKRPTSLLQNTTTANRTGTIPSSKSTAVPNRRSIVPPKQSANGTAPIKRARSNTQTSSPVSILKTRTPITAPTTPDTMLDDEQDEEIRRLELEQAEFDNLCHENTTANSAIVSSPVSLEKEQVDDDEEEEEEEDEEMEEQRIIQQIQQQEPVYGSLASSRPISKSDQTVPLKDYEELRFKLKILENKRHEDRERFREHEKVKEEAEQFLTLRNKLQDKIAELQKDVRDTKRELKETAAEKESFESKYNDLLESMEMLTLDKEVAEERAENLQQETNILKDRMEEISVDLDILKKEADILNKPPEILSTENEERTPLEVVQLERHNERLKEALLRFRDATAEHENELNIKIKALEQENYELEEIRLQYEKTMEKLSDTEALVEDLKMQLDDALGAEDLVDQLTEKNLNLTEKMDELSATVDDLEALKELADELEENHMETEKQLQAEIDHRDMLLREQLERLRANEETTADYEATIQQFRELVVLLQNDLEEFKSKEQTEQSEKKTLSSQSQAMMSLNFQLQTTVMKAQAKAIDIELRKLEASQANERLNMIQPYLPESFFKTENDPISCLLLFKRMEFKAGLIVKHLDQNYPISEKIMDNVTENLVTICEMKQRAGWLSSLATRFQTYIKNCDVSTFSKMGKVYHDLIGVERRMNAIVELFRTDQVNEVHCLTELQRVIAQVEHLAESHLQQQERNNADQFFGLTKALDLNADRMIVILTYAKQSLDNAARVEGMVITEGIEQMDQDYNEPLGRLIAQAKNSKITAKKLMRQLEDMFEEAMTLKSEYLHRFRMLYAISTKLCKFCFDSYKDITSYIDTKRGSHEQIELSHIQKLLRDKGDEIFEMVESSMWENALRNVKTLTNELETTYAQIEHDDKLDKITTNVAPWIQRASDIKAEVVVNHELEHKLQQHNDEIIKLIKDVRMKDQTLQESEVKISLLEKRMEVAKKEMEQIKSLEDDLEKSMNQEQMYAEAMENLQNEYDQLELENNQLKKEASKREEKRQSILRKANFDLTEGEDTEHMQEMAGGYYEMAGHMETLKASIRYLRAENAQLKSADFCRSLDLTPSPPVIHARNQPKNELITDIARETRVLVKDMRVASASPRVVQLAAPTNASKWTSIKKSPDYQYQTQQSVLYTLKQRSVQLRRKVDDLQIATDKSLSINHEKKPIPQQQLGLVKIPRLPSMNTTTASNHCIDIANASDFNRLHSIFIQS</sequence>
<name>S2JKV6_MUCC1</name>
<accession>S2JKV6</accession>
<feature type="region of interest" description="Disordered" evidence="14">
    <location>
        <begin position="267"/>
        <end position="329"/>
    </location>
</feature>
<evidence type="ECO:0000256" key="12">
    <source>
        <dbReference type="ARBA" id="ARBA00023306"/>
    </source>
</evidence>
<feature type="coiled-coil region" evidence="13">
    <location>
        <begin position="480"/>
        <end position="611"/>
    </location>
</feature>
<keyword evidence="12" id="KW-0131">Cell cycle</keyword>
<keyword evidence="11" id="KW-0206">Cytoskeleton</keyword>
<evidence type="ECO:0000256" key="1">
    <source>
        <dbReference type="ARBA" id="ARBA00004114"/>
    </source>
</evidence>
<keyword evidence="8" id="KW-0498">Mitosis</keyword>
<evidence type="ECO:0000256" key="6">
    <source>
        <dbReference type="ARBA" id="ARBA00022618"/>
    </source>
</evidence>
<dbReference type="InParanoid" id="S2JKV6"/>
<dbReference type="GO" id="GO:0051286">
    <property type="term" value="C:cell tip"/>
    <property type="evidence" value="ECO:0007669"/>
    <property type="project" value="TreeGrafter"/>
</dbReference>
<comment type="subcellular location">
    <subcellularLocation>
        <location evidence="3">Cytoplasm</location>
        <location evidence="3">Cell cortex</location>
    </subcellularLocation>
    <subcellularLocation>
        <location evidence="1">Cytoplasm</location>
        <location evidence="1">Cytoskeleton</location>
        <location evidence="1">Microtubule organizing center</location>
        <location evidence="1">Centrosome</location>
        <location evidence="1">Centriole</location>
    </subcellularLocation>
    <subcellularLocation>
        <location evidence="2">Cytoplasm</location>
        <location evidence="2">Cytoskeleton</location>
        <location evidence="2">Spindle</location>
    </subcellularLocation>
</comment>
<dbReference type="PANTHER" id="PTHR18916">
    <property type="entry name" value="DYNACTIN 1-RELATED MICROTUBULE-BINDING"/>
    <property type="match status" value="1"/>
</dbReference>
<protein>
    <recommendedName>
        <fullName evidence="15">CAP-Gly domain-containing protein</fullName>
    </recommendedName>
</protein>
<dbReference type="GO" id="GO:0000743">
    <property type="term" value="P:nuclear migration involved in conjugation with cellular fusion"/>
    <property type="evidence" value="ECO:0007669"/>
    <property type="project" value="TreeGrafter"/>
</dbReference>
<feature type="compositionally biased region" description="Acidic residues" evidence="14">
    <location>
        <begin position="284"/>
        <end position="300"/>
    </location>
</feature>
<dbReference type="EMBL" id="KE123939">
    <property type="protein sequence ID" value="EPB89127.1"/>
    <property type="molecule type" value="Genomic_DNA"/>
</dbReference>
<dbReference type="OMA" id="EGDCARD"/>